<dbReference type="GO" id="GO:0004177">
    <property type="term" value="F:aminopeptidase activity"/>
    <property type="evidence" value="ECO:0007669"/>
    <property type="project" value="UniProtKB-KW"/>
</dbReference>
<evidence type="ECO:0000256" key="6">
    <source>
        <dbReference type="ARBA" id="ARBA00022801"/>
    </source>
</evidence>
<evidence type="ECO:0000256" key="2">
    <source>
        <dbReference type="ARBA" id="ARBA00000967"/>
    </source>
</evidence>
<dbReference type="Proteomes" id="UP001482520">
    <property type="component" value="Unassembled WGS sequence"/>
</dbReference>
<feature type="binding site" evidence="8">
    <location>
        <position position="379"/>
    </location>
    <ligand>
        <name>Mn(2+)</name>
        <dbReference type="ChEBI" id="CHEBI:29035"/>
        <label>2</label>
    </ligand>
</feature>
<dbReference type="PRINTS" id="PR00481">
    <property type="entry name" value="LAMNOPPTDASE"/>
</dbReference>
<feature type="active site" evidence="8">
    <location>
        <position position="307"/>
    </location>
</feature>
<comment type="catalytic activity">
    <reaction evidence="1 8">
        <text>Release of an N-terminal amino acid, Xaa-|-Yaa-, in which Xaa is preferably Leu, but may be other amino acids including Pro although not Arg or Lys, and Yaa may be Pro. Amino acid amides and methyl esters are also readily hydrolyzed, but rates on arylamides are exceedingly low.</text>
        <dbReference type="EC" id="3.4.11.1"/>
    </reaction>
</comment>
<keyword evidence="6 8" id="KW-0378">Hydrolase</keyword>
<feature type="binding site" evidence="8">
    <location>
        <position position="379"/>
    </location>
    <ligand>
        <name>Mn(2+)</name>
        <dbReference type="ChEBI" id="CHEBI:29035"/>
        <label>1</label>
    </ligand>
</feature>
<accession>A0ABV1P3K0</accession>
<feature type="region of interest" description="Disordered" evidence="9">
    <location>
        <begin position="46"/>
        <end position="65"/>
    </location>
</feature>
<dbReference type="InterPro" id="IPR000819">
    <property type="entry name" value="Peptidase_M17_C"/>
</dbReference>
<dbReference type="Gene3D" id="3.40.220.10">
    <property type="entry name" value="Leucine Aminopeptidase, subunit E, domain 1"/>
    <property type="match status" value="1"/>
</dbReference>
<keyword evidence="8" id="KW-0464">Manganese</keyword>
<dbReference type="InterPro" id="IPR008283">
    <property type="entry name" value="Peptidase_M17_N"/>
</dbReference>
<dbReference type="Pfam" id="PF02789">
    <property type="entry name" value="Peptidase_M17_N"/>
    <property type="match status" value="1"/>
</dbReference>
<feature type="region of interest" description="Disordered" evidence="9">
    <location>
        <begin position="1"/>
        <end position="21"/>
    </location>
</feature>
<keyword evidence="12" id="KW-1185">Reference proteome</keyword>
<comment type="subcellular location">
    <subcellularLocation>
        <location evidence="8">Cytoplasm</location>
    </subcellularLocation>
</comment>
<evidence type="ECO:0000313" key="12">
    <source>
        <dbReference type="Proteomes" id="UP001482520"/>
    </source>
</evidence>
<name>A0ABV1P3K0_9ACTN</name>
<dbReference type="CDD" id="cd00433">
    <property type="entry name" value="Peptidase_M17"/>
    <property type="match status" value="1"/>
</dbReference>
<dbReference type="PANTHER" id="PTHR11963">
    <property type="entry name" value="LEUCINE AMINOPEPTIDASE-RELATED"/>
    <property type="match status" value="1"/>
</dbReference>
<evidence type="ECO:0000256" key="9">
    <source>
        <dbReference type="SAM" id="MobiDB-lite"/>
    </source>
</evidence>
<feature type="active site" evidence="8">
    <location>
        <position position="381"/>
    </location>
</feature>
<dbReference type="Pfam" id="PF00883">
    <property type="entry name" value="Peptidase_M17"/>
    <property type="match status" value="1"/>
</dbReference>
<dbReference type="InterPro" id="IPR023042">
    <property type="entry name" value="Peptidase_M17_leu_NH2_pept"/>
</dbReference>
<feature type="binding site" evidence="8">
    <location>
        <position position="300"/>
    </location>
    <ligand>
        <name>Mn(2+)</name>
        <dbReference type="ChEBI" id="CHEBI:29035"/>
        <label>1</label>
    </ligand>
</feature>
<comment type="similarity">
    <text evidence="3 8">Belongs to the peptidase M17 family.</text>
</comment>
<dbReference type="EC" id="3.4.11.10" evidence="8"/>
<evidence type="ECO:0000256" key="1">
    <source>
        <dbReference type="ARBA" id="ARBA00000135"/>
    </source>
</evidence>
<dbReference type="SUPFAM" id="SSF52949">
    <property type="entry name" value="Macro domain-like"/>
    <property type="match status" value="1"/>
</dbReference>
<dbReference type="InterPro" id="IPR043472">
    <property type="entry name" value="Macro_dom-like"/>
</dbReference>
<dbReference type="EC" id="3.4.11.1" evidence="8"/>
<dbReference type="PANTHER" id="PTHR11963:SF23">
    <property type="entry name" value="CYTOSOL AMINOPEPTIDASE"/>
    <property type="match status" value="1"/>
</dbReference>
<keyword evidence="8" id="KW-0479">Metal-binding</keyword>
<evidence type="ECO:0000256" key="8">
    <source>
        <dbReference type="HAMAP-Rule" id="MF_00181"/>
    </source>
</evidence>
<gene>
    <name evidence="8" type="primary">pepA</name>
    <name evidence="11" type="ORF">V6R90_18765</name>
</gene>
<feature type="compositionally biased region" description="Basic and acidic residues" evidence="9">
    <location>
        <begin position="52"/>
        <end position="61"/>
    </location>
</feature>
<comment type="caution">
    <text evidence="11">The sequence shown here is derived from an EMBL/GenBank/DDBJ whole genome shotgun (WGS) entry which is preliminary data.</text>
</comment>
<feature type="binding site" evidence="8">
    <location>
        <position position="377"/>
    </location>
    <ligand>
        <name>Mn(2+)</name>
        <dbReference type="ChEBI" id="CHEBI:29035"/>
        <label>1</label>
    </ligand>
</feature>
<proteinExistence type="inferred from homology"/>
<comment type="function">
    <text evidence="7 8">Presumably involved in the processing and regular turnover of intracellular proteins. Catalyzes the removal of unsubstituted N-terminal amino acids from various peptides.</text>
</comment>
<sequence length="534" mass="54549">MPPTTAPTAGHTLPTQVTPPGFALSDLGPHAILGVDVVALPVLQADEDDRDAGERRADDPGPRLLLGPGAEELSELLGVDLIALLEAEKATGRAGEITRLPVPLGGPDNAELRSVLLVGTGKQSPTDLRRAGAALARATKGRSAVATSVPAVADSAGLEAFVVGLMLGSFVFHWKSEPPAQGPVERVVLTDLPDSEAHVLARAIAVGGAGWRARLLATVPSNLKSPAWLADQAVAAAEEAGLAVRVWDERELVAEGFGGIVGVGQASATPPRLIRLDYTPDGASRRTPTVVLVGKGITFDTGGLSIKPGEAMTTMKRDMTGGAVVIATMAALGAVGCPVRVVGLVPAAENAVSGDSVRPGDVLRHWGGRTSEVTNTDAEGRLVMADALAYAAAEIEPAAMVDVATLTGAMKVALGQRTGGYFANDDALAGALEDAAESAGEPFWRFPLAEVYEEKIASKVADADNAGGGPGAITAALFLQHFVGDVPWAHLDIASAGDAPSDFHEWTAGPTGFGARTLLAWLGGDDPLAGVRGA</sequence>
<feature type="domain" description="Cytosol aminopeptidase" evidence="10">
    <location>
        <begin position="375"/>
        <end position="382"/>
    </location>
</feature>
<dbReference type="RefSeq" id="WP_349805631.1">
    <property type="nucleotide sequence ID" value="NZ_JBEGDP010000035.1"/>
</dbReference>
<feature type="binding site" evidence="8">
    <location>
        <position position="300"/>
    </location>
    <ligand>
        <name>Mn(2+)</name>
        <dbReference type="ChEBI" id="CHEBI:29035"/>
        <label>2</label>
    </ligand>
</feature>
<evidence type="ECO:0000256" key="3">
    <source>
        <dbReference type="ARBA" id="ARBA00009528"/>
    </source>
</evidence>
<feature type="binding site" evidence="8">
    <location>
        <position position="318"/>
    </location>
    <ligand>
        <name>Mn(2+)</name>
        <dbReference type="ChEBI" id="CHEBI:29035"/>
        <label>2</label>
    </ligand>
</feature>
<dbReference type="InterPro" id="IPR011356">
    <property type="entry name" value="Leucine_aapep/pepB"/>
</dbReference>
<reference evidence="11 12" key="1">
    <citation type="submission" date="2024-02" db="EMBL/GenBank/DDBJ databases">
        <title>Full genome sequence of Nocardioides kribbensis.</title>
        <authorList>
            <person name="Poletto B.L."/>
            <person name="Silva G."/>
            <person name="Galante D."/>
            <person name="Campos K.R."/>
            <person name="Santos M.B.N."/>
            <person name="Sacchi C.T."/>
        </authorList>
    </citation>
    <scope>NUCLEOTIDE SEQUENCE [LARGE SCALE GENOMIC DNA]</scope>
    <source>
        <strain evidence="11 12">O4R</strain>
    </source>
</reference>
<keyword evidence="8" id="KW-0963">Cytoplasm</keyword>
<dbReference type="HAMAP" id="MF_00181">
    <property type="entry name" value="Cytosol_peptidase_M17"/>
    <property type="match status" value="1"/>
</dbReference>
<comment type="catalytic activity">
    <reaction evidence="2 8">
        <text>Release of an N-terminal amino acid, preferentially leucine, but not glutamic or aspartic acids.</text>
        <dbReference type="EC" id="3.4.11.10"/>
    </reaction>
</comment>
<dbReference type="SUPFAM" id="SSF53187">
    <property type="entry name" value="Zn-dependent exopeptidases"/>
    <property type="match status" value="1"/>
</dbReference>
<evidence type="ECO:0000256" key="7">
    <source>
        <dbReference type="ARBA" id="ARBA00049972"/>
    </source>
</evidence>
<dbReference type="PROSITE" id="PS00631">
    <property type="entry name" value="CYTOSOL_AP"/>
    <property type="match status" value="1"/>
</dbReference>
<evidence type="ECO:0000256" key="4">
    <source>
        <dbReference type="ARBA" id="ARBA00022438"/>
    </source>
</evidence>
<protein>
    <recommendedName>
        <fullName evidence="8">Probable cytosol aminopeptidase</fullName>
        <ecNumber evidence="8">3.4.11.1</ecNumber>
    </recommendedName>
    <alternativeName>
        <fullName evidence="8">Leucine aminopeptidase</fullName>
        <shortName evidence="8">LAP</shortName>
        <ecNumber evidence="8">3.4.11.10</ecNumber>
    </alternativeName>
    <alternativeName>
        <fullName evidence="8">Leucyl aminopeptidase</fullName>
    </alternativeName>
</protein>
<comment type="cofactor">
    <cofactor evidence="8">
        <name>Mn(2+)</name>
        <dbReference type="ChEBI" id="CHEBI:29035"/>
    </cofactor>
    <text evidence="8">Binds 2 manganese ions per subunit.</text>
</comment>
<organism evidence="11 12">
    <name type="scientific">Nocardioides kribbensis</name>
    <dbReference type="NCBI Taxonomy" id="305517"/>
    <lineage>
        <taxon>Bacteria</taxon>
        <taxon>Bacillati</taxon>
        <taxon>Actinomycetota</taxon>
        <taxon>Actinomycetes</taxon>
        <taxon>Propionibacteriales</taxon>
        <taxon>Nocardioidaceae</taxon>
        <taxon>Nocardioides</taxon>
    </lineage>
</organism>
<dbReference type="EMBL" id="JBEGDP010000035">
    <property type="protein sequence ID" value="MEQ7849325.1"/>
    <property type="molecule type" value="Genomic_DNA"/>
</dbReference>
<evidence type="ECO:0000259" key="10">
    <source>
        <dbReference type="PROSITE" id="PS00631"/>
    </source>
</evidence>
<feature type="binding site" evidence="8">
    <location>
        <position position="295"/>
    </location>
    <ligand>
        <name>Mn(2+)</name>
        <dbReference type="ChEBI" id="CHEBI:29035"/>
        <label>2</label>
    </ligand>
</feature>
<keyword evidence="4 8" id="KW-0031">Aminopeptidase</keyword>
<evidence type="ECO:0000256" key="5">
    <source>
        <dbReference type="ARBA" id="ARBA00022670"/>
    </source>
</evidence>
<evidence type="ECO:0000313" key="11">
    <source>
        <dbReference type="EMBL" id="MEQ7849325.1"/>
    </source>
</evidence>
<dbReference type="Gene3D" id="3.40.630.10">
    <property type="entry name" value="Zn peptidases"/>
    <property type="match status" value="1"/>
</dbReference>
<keyword evidence="5 8" id="KW-0645">Protease</keyword>